<dbReference type="Gene3D" id="3.30.300.130">
    <property type="entry name" value="Fe-S cluster assembly (FSCA)"/>
    <property type="match status" value="1"/>
</dbReference>
<dbReference type="Proteomes" id="UP001183202">
    <property type="component" value="Unassembled WGS sequence"/>
</dbReference>
<dbReference type="EMBL" id="JAVREJ010000031">
    <property type="protein sequence ID" value="MDT0353414.1"/>
    <property type="molecule type" value="Genomic_DNA"/>
</dbReference>
<evidence type="ECO:0000313" key="2">
    <source>
        <dbReference type="EMBL" id="MDT0353414.1"/>
    </source>
</evidence>
<keyword evidence="3" id="KW-1185">Reference proteome</keyword>
<dbReference type="InterPro" id="IPR034904">
    <property type="entry name" value="FSCA_dom_sf"/>
</dbReference>
<dbReference type="Pfam" id="PF01883">
    <property type="entry name" value="FeS_assembly_P"/>
    <property type="match status" value="1"/>
</dbReference>
<evidence type="ECO:0000313" key="3">
    <source>
        <dbReference type="Proteomes" id="UP001183202"/>
    </source>
</evidence>
<reference evidence="3" key="1">
    <citation type="submission" date="2023-07" db="EMBL/GenBank/DDBJ databases">
        <title>30 novel species of actinomycetes from the DSMZ collection.</title>
        <authorList>
            <person name="Nouioui I."/>
        </authorList>
    </citation>
    <scope>NUCLEOTIDE SEQUENCE [LARGE SCALE GENOMIC DNA]</scope>
    <source>
        <strain evidence="3">DSM 45834</strain>
    </source>
</reference>
<dbReference type="PANTHER" id="PTHR42831:SF1">
    <property type="entry name" value="FE-S PROTEIN MATURATION AUXILIARY FACTOR YITW"/>
    <property type="match status" value="1"/>
</dbReference>
<gene>
    <name evidence="2" type="ORF">RM445_28300</name>
</gene>
<sequence length="132" mass="14456">MATSDVGAPRWVLDALSDVYDPCCREKGISVVDMGLLRSATVNGTHARIELMLTSGWCPFATHLLGEIEDVVLARPDVDTCDVEVVWDEAWTTDRLSESAVGKLRFLPDPAAVPDRDAFVAALRPQTEEVDQ</sequence>
<dbReference type="SUPFAM" id="SSF117916">
    <property type="entry name" value="Fe-S cluster assembly (FSCA) domain-like"/>
    <property type="match status" value="1"/>
</dbReference>
<feature type="domain" description="MIP18 family-like" evidence="1">
    <location>
        <begin position="12"/>
        <end position="85"/>
    </location>
</feature>
<evidence type="ECO:0000259" key="1">
    <source>
        <dbReference type="Pfam" id="PF01883"/>
    </source>
</evidence>
<dbReference type="InterPro" id="IPR052339">
    <property type="entry name" value="Fe-S_Maturation_MIP18"/>
</dbReference>
<organism evidence="2 3">
    <name type="scientific">Pseudonocardia charpentierae</name>
    <dbReference type="NCBI Taxonomy" id="3075545"/>
    <lineage>
        <taxon>Bacteria</taxon>
        <taxon>Bacillati</taxon>
        <taxon>Actinomycetota</taxon>
        <taxon>Actinomycetes</taxon>
        <taxon>Pseudonocardiales</taxon>
        <taxon>Pseudonocardiaceae</taxon>
        <taxon>Pseudonocardia</taxon>
    </lineage>
</organism>
<name>A0ABU2NJM9_9PSEU</name>
<proteinExistence type="predicted"/>
<dbReference type="PANTHER" id="PTHR42831">
    <property type="entry name" value="FE-S PROTEIN MATURATION AUXILIARY FACTOR YITW"/>
    <property type="match status" value="1"/>
</dbReference>
<dbReference type="RefSeq" id="WP_311559928.1">
    <property type="nucleotide sequence ID" value="NZ_JAVREJ010000031.1"/>
</dbReference>
<dbReference type="InterPro" id="IPR002744">
    <property type="entry name" value="MIP18-like"/>
</dbReference>
<protein>
    <submittedName>
        <fullName evidence="2">Metal-sulfur cluster assembly factor</fullName>
    </submittedName>
</protein>
<comment type="caution">
    <text evidence="2">The sequence shown here is derived from an EMBL/GenBank/DDBJ whole genome shotgun (WGS) entry which is preliminary data.</text>
</comment>
<accession>A0ABU2NJM9</accession>